<proteinExistence type="predicted"/>
<dbReference type="GeneID" id="68865429"/>
<dbReference type="Gene3D" id="3.30.1440.10">
    <property type="match status" value="1"/>
</dbReference>
<reference evidence="1 2" key="1">
    <citation type="journal article" date="2022" name="Microbiol. Resour. Announc.">
        <title>Complete Genome Sequence of the Hyperthermophilic and Acidophilic Archaeon Saccharolobus caldissimus Strain HS-3T.</title>
        <authorList>
            <person name="Sakai H.D."/>
            <person name="Kurosawa N."/>
        </authorList>
    </citation>
    <scope>NUCLEOTIDE SEQUENCE [LARGE SCALE GENOMIC DNA]</scope>
    <source>
        <strain evidence="1 2">JCM32116</strain>
    </source>
</reference>
<dbReference type="PANTHER" id="PTHR38816:SF1">
    <property type="entry name" value="EXOSOME SUBUNIT"/>
    <property type="match status" value="1"/>
</dbReference>
<keyword evidence="2" id="KW-1185">Reference proteome</keyword>
<evidence type="ECO:0000313" key="1">
    <source>
        <dbReference type="EMBL" id="BDB97678.1"/>
    </source>
</evidence>
<dbReference type="AlphaFoldDB" id="A0AAQ4CPE7"/>
<accession>A0AAQ4CPE7</accession>
<dbReference type="EMBL" id="AP025226">
    <property type="protein sequence ID" value="BDB97678.1"/>
    <property type="molecule type" value="Genomic_DNA"/>
</dbReference>
<name>A0AAQ4CPE7_9CREN</name>
<evidence type="ECO:0008006" key="3">
    <source>
        <dbReference type="Google" id="ProtNLM"/>
    </source>
</evidence>
<protein>
    <recommendedName>
        <fullName evidence="3">Exosome protein</fullName>
    </recommendedName>
</protein>
<dbReference type="KEGG" id="scas:SACC_06950"/>
<sequence length="149" mass="17318">MKVTYATISVFIHETEDYNKVINGIETFFSPPILNSKKTVTTAEGHYGNKITIIEYKFDKKGCMQLFELILNKMDTSDLMFIFATIESHWSNGKLYLRFDKQHLIAENRLLLKEGDDVIRIVISFNTSLENIKEEIKKIVGNRVMYSKL</sequence>
<dbReference type="RefSeq" id="WP_229571661.1">
    <property type="nucleotide sequence ID" value="NZ_AP025226.1"/>
</dbReference>
<organism evidence="1 2">
    <name type="scientific">Saccharolobus caldissimus</name>
    <dbReference type="NCBI Taxonomy" id="1702097"/>
    <lineage>
        <taxon>Archaea</taxon>
        <taxon>Thermoproteota</taxon>
        <taxon>Thermoprotei</taxon>
        <taxon>Sulfolobales</taxon>
        <taxon>Sulfolobaceae</taxon>
        <taxon>Saccharolobus</taxon>
    </lineage>
</organism>
<evidence type="ECO:0000313" key="2">
    <source>
        <dbReference type="Proteomes" id="UP001319921"/>
    </source>
</evidence>
<dbReference type="Pfam" id="PF01877">
    <property type="entry name" value="RNA_binding"/>
    <property type="match status" value="1"/>
</dbReference>
<gene>
    <name evidence="1" type="ORF">SACC_06950</name>
</gene>
<dbReference type="InterPro" id="IPR022803">
    <property type="entry name" value="Ribosomal_uL5_dom_sf"/>
</dbReference>
<dbReference type="Proteomes" id="UP001319921">
    <property type="component" value="Chromosome"/>
</dbReference>
<dbReference type="SUPFAM" id="SSF55282">
    <property type="entry name" value="RL5-like"/>
    <property type="match status" value="1"/>
</dbReference>
<dbReference type="InterPro" id="IPR002739">
    <property type="entry name" value="PAB1135-like"/>
</dbReference>
<dbReference type="PANTHER" id="PTHR38816">
    <property type="entry name" value="EXOSOME SUBUNIT, DUF54 FAMILY-RELATED"/>
    <property type="match status" value="1"/>
</dbReference>